<evidence type="ECO:0000313" key="1">
    <source>
        <dbReference type="EMBL" id="KAL3321091.1"/>
    </source>
</evidence>
<dbReference type="EMBL" id="JBJKFK010000011">
    <property type="protein sequence ID" value="KAL3321091.1"/>
    <property type="molecule type" value="Genomic_DNA"/>
</dbReference>
<organism evidence="1 2">
    <name type="scientific">Cichlidogyrus casuarinus</name>
    <dbReference type="NCBI Taxonomy" id="1844966"/>
    <lineage>
        <taxon>Eukaryota</taxon>
        <taxon>Metazoa</taxon>
        <taxon>Spiralia</taxon>
        <taxon>Lophotrochozoa</taxon>
        <taxon>Platyhelminthes</taxon>
        <taxon>Monogenea</taxon>
        <taxon>Monopisthocotylea</taxon>
        <taxon>Dactylogyridea</taxon>
        <taxon>Ancyrocephalidae</taxon>
        <taxon>Cichlidogyrus</taxon>
    </lineage>
</organism>
<evidence type="ECO:0000313" key="2">
    <source>
        <dbReference type="Proteomes" id="UP001626550"/>
    </source>
</evidence>
<gene>
    <name evidence="1" type="ORF">Ciccas_000212</name>
</gene>
<name>A0ABD2QNJ5_9PLAT</name>
<dbReference type="Proteomes" id="UP001626550">
    <property type="component" value="Unassembled WGS sequence"/>
</dbReference>
<proteinExistence type="predicted"/>
<protein>
    <submittedName>
        <fullName evidence="1">Uncharacterized protein</fullName>
    </submittedName>
</protein>
<accession>A0ABD2QNJ5</accession>
<comment type="caution">
    <text evidence="1">The sequence shown here is derived from an EMBL/GenBank/DDBJ whole genome shotgun (WGS) entry which is preliminary data.</text>
</comment>
<reference evidence="1 2" key="1">
    <citation type="submission" date="2024-11" db="EMBL/GenBank/DDBJ databases">
        <title>Adaptive evolution of stress response genes in parasites aligns with host niche diversity.</title>
        <authorList>
            <person name="Hahn C."/>
            <person name="Resl P."/>
        </authorList>
    </citation>
    <scope>NUCLEOTIDE SEQUENCE [LARGE SCALE GENOMIC DNA]</scope>
    <source>
        <strain evidence="1">EGGRZ-B1_66</strain>
        <tissue evidence="1">Body</tissue>
    </source>
</reference>
<keyword evidence="2" id="KW-1185">Reference proteome</keyword>
<dbReference type="AlphaFoldDB" id="A0ABD2QNJ5"/>
<sequence>MHVMVPSACALIKSLVYFQIIRLKILNNPFAKGFRVKASKRKSDSGSSDTESMIGNKEVLLDCGNSNYGLNAGKKQRLNLWLATNKWAVQQSSLVDSQGSTPTMTDSNDEFANNTNIDYICMVSLL</sequence>